<name>A0A3N6WKQ3_9ACTN</name>
<gene>
    <name evidence="2" type="ORF">EHW97_14000</name>
</gene>
<evidence type="ECO:0000256" key="1">
    <source>
        <dbReference type="SAM" id="SignalP"/>
    </source>
</evidence>
<accession>A0A3N6WKQ3</accession>
<dbReference type="Proteomes" id="UP000275225">
    <property type="component" value="Unassembled WGS sequence"/>
</dbReference>
<sequence length="264" mass="29821">MNVHRAQGYVAALLLLIVPLSCSALPRPEGGEGMAPPGTFASPSERPRTYPWHTDILAATFWVGEVLNPHAPDGSQRVSAYDSQWIERYGGCDGVWIGQECHTEQRYEEDGWWPRHMEPRMNPFYLDLPFDDVNNDRAFEMRGEVIPWANDPGYAEQVESRAFSLMKNRWVEIRHAGRTCYGQIADAGPGVYDDAAYVFGVDDRRPANRKFRGAGMDVSPALNGCLDLAGLDQLISRVDWRFVEAEDVPEGPWTRIVDDDPWVH</sequence>
<evidence type="ECO:0000313" key="2">
    <source>
        <dbReference type="EMBL" id="RQN02248.1"/>
    </source>
</evidence>
<dbReference type="EMBL" id="RQJX01000023">
    <property type="protein sequence ID" value="RQN02248.1"/>
    <property type="molecule type" value="Genomic_DNA"/>
</dbReference>
<comment type="caution">
    <text evidence="2">The sequence shown here is derived from an EMBL/GenBank/DDBJ whole genome shotgun (WGS) entry which is preliminary data.</text>
</comment>
<feature type="signal peptide" evidence="1">
    <location>
        <begin position="1"/>
        <end position="24"/>
    </location>
</feature>
<organism evidence="2 3">
    <name type="scientific">Aeromicrobium camelliae</name>
    <dbReference type="NCBI Taxonomy" id="1538144"/>
    <lineage>
        <taxon>Bacteria</taxon>
        <taxon>Bacillati</taxon>
        <taxon>Actinomycetota</taxon>
        <taxon>Actinomycetes</taxon>
        <taxon>Propionibacteriales</taxon>
        <taxon>Nocardioidaceae</taxon>
        <taxon>Aeromicrobium</taxon>
    </lineage>
</organism>
<dbReference type="AlphaFoldDB" id="A0A3N6WKQ3"/>
<reference evidence="2 3" key="1">
    <citation type="submission" date="2018-11" db="EMBL/GenBank/DDBJ databases">
        <authorList>
            <person name="Li F."/>
        </authorList>
    </citation>
    <scope>NUCLEOTIDE SEQUENCE [LARGE SCALE GENOMIC DNA]</scope>
    <source>
        <strain evidence="2 3">YS17T</strain>
    </source>
</reference>
<protein>
    <submittedName>
        <fullName evidence="2">Uncharacterized protein</fullName>
    </submittedName>
</protein>
<proteinExistence type="predicted"/>
<evidence type="ECO:0000313" key="3">
    <source>
        <dbReference type="Proteomes" id="UP000275225"/>
    </source>
</evidence>
<keyword evidence="1" id="KW-0732">Signal</keyword>
<dbReference type="OrthoDB" id="186568at2"/>
<keyword evidence="3" id="KW-1185">Reference proteome</keyword>
<feature type="chain" id="PRO_5039274175" evidence="1">
    <location>
        <begin position="25"/>
        <end position="264"/>
    </location>
</feature>